<organism evidence="3 4">
    <name type="scientific">Sulfobacillus harzensis</name>
    <dbReference type="NCBI Taxonomy" id="2729629"/>
    <lineage>
        <taxon>Bacteria</taxon>
        <taxon>Bacillati</taxon>
        <taxon>Bacillota</taxon>
        <taxon>Clostridia</taxon>
        <taxon>Eubacteriales</taxon>
        <taxon>Clostridiales Family XVII. Incertae Sedis</taxon>
        <taxon>Sulfobacillus</taxon>
    </lineage>
</organism>
<feature type="domain" description="Restriction endonuclease type IV Mrr" evidence="2">
    <location>
        <begin position="72"/>
        <end position="180"/>
    </location>
</feature>
<keyword evidence="1" id="KW-0472">Membrane</keyword>
<comment type="caution">
    <text evidence="3">The sequence shown here is derived from an EMBL/GenBank/DDBJ whole genome shotgun (WGS) entry which is preliminary data.</text>
</comment>
<keyword evidence="3" id="KW-0255">Endonuclease</keyword>
<dbReference type="InterPro" id="IPR011856">
    <property type="entry name" value="tRNA_endonuc-like_dom_sf"/>
</dbReference>
<evidence type="ECO:0000313" key="3">
    <source>
        <dbReference type="EMBL" id="NMP25015.1"/>
    </source>
</evidence>
<dbReference type="GO" id="GO:0009307">
    <property type="term" value="P:DNA restriction-modification system"/>
    <property type="evidence" value="ECO:0007669"/>
    <property type="project" value="InterPro"/>
</dbReference>
<feature type="transmembrane region" description="Helical" evidence="1">
    <location>
        <begin position="34"/>
        <end position="51"/>
    </location>
</feature>
<name>A0A7Y0L878_9FIRM</name>
<evidence type="ECO:0000313" key="4">
    <source>
        <dbReference type="Proteomes" id="UP000533476"/>
    </source>
</evidence>
<dbReference type="Proteomes" id="UP000533476">
    <property type="component" value="Unassembled WGS sequence"/>
</dbReference>
<dbReference type="Pfam" id="PF04471">
    <property type="entry name" value="Mrr_cat"/>
    <property type="match status" value="1"/>
</dbReference>
<feature type="transmembrane region" description="Helical" evidence="1">
    <location>
        <begin position="12"/>
        <end position="28"/>
    </location>
</feature>
<dbReference type="GO" id="GO:0003677">
    <property type="term" value="F:DNA binding"/>
    <property type="evidence" value="ECO:0007669"/>
    <property type="project" value="InterPro"/>
</dbReference>
<dbReference type="PANTHER" id="PTHR30015">
    <property type="entry name" value="MRR RESTRICTION SYSTEM PROTEIN"/>
    <property type="match status" value="1"/>
</dbReference>
<dbReference type="AlphaFoldDB" id="A0A7Y0L878"/>
<evidence type="ECO:0000259" key="2">
    <source>
        <dbReference type="Pfam" id="PF04471"/>
    </source>
</evidence>
<proteinExistence type="predicted"/>
<keyword evidence="1" id="KW-1133">Transmembrane helix</keyword>
<dbReference type="RefSeq" id="WP_169103216.1">
    <property type="nucleotide sequence ID" value="NZ_JABBVZ010000199.1"/>
</dbReference>
<dbReference type="PANTHER" id="PTHR30015:SF6">
    <property type="entry name" value="SLL1429 PROTEIN"/>
    <property type="match status" value="1"/>
</dbReference>
<evidence type="ECO:0000256" key="1">
    <source>
        <dbReference type="SAM" id="Phobius"/>
    </source>
</evidence>
<dbReference type="EMBL" id="JABBVZ010000199">
    <property type="protein sequence ID" value="NMP25015.1"/>
    <property type="molecule type" value="Genomic_DNA"/>
</dbReference>
<dbReference type="Gene3D" id="3.40.1350.10">
    <property type="match status" value="1"/>
</dbReference>
<dbReference type="InterPro" id="IPR007560">
    <property type="entry name" value="Restrct_endonuc_IV_Mrr"/>
</dbReference>
<protein>
    <submittedName>
        <fullName evidence="3">Restriction endonuclease</fullName>
    </submittedName>
</protein>
<dbReference type="InterPro" id="IPR011335">
    <property type="entry name" value="Restrct_endonuc-II-like"/>
</dbReference>
<dbReference type="InterPro" id="IPR052906">
    <property type="entry name" value="Type_IV_Methyl-Rstrct_Enzyme"/>
</dbReference>
<keyword evidence="1" id="KW-0812">Transmembrane</keyword>
<keyword evidence="4" id="KW-1185">Reference proteome</keyword>
<reference evidence="3 4" key="1">
    <citation type="submission" date="2020-04" db="EMBL/GenBank/DDBJ databases">
        <authorList>
            <person name="Zhang R."/>
            <person name="Schippers A."/>
        </authorList>
    </citation>
    <scope>NUCLEOTIDE SEQUENCE [LARGE SCALE GENOMIC DNA]</scope>
    <source>
        <strain evidence="3 4">DSM 109850</strain>
    </source>
</reference>
<keyword evidence="3" id="KW-0378">Hydrolase</keyword>
<accession>A0A7Y0L878</accession>
<sequence length="183" mass="20531">MARRSIRSQGREAGILIFLVALGISYAILRWLTVHWWVLLPLAAIVGYGVYRRWKRRQAWWDAFRRSGITAIDGMSGRMFEERLRLHFNDQGWHLQLTPTSGDFGADLVGTDPTGQRVVVQAKRYQGSVGVHAIQEVLGGKAHYGATRALVITNSGFTANARTLAAQAGVELWDRTRLIQELS</sequence>
<dbReference type="SUPFAM" id="SSF52980">
    <property type="entry name" value="Restriction endonuclease-like"/>
    <property type="match status" value="1"/>
</dbReference>
<dbReference type="GO" id="GO:0015666">
    <property type="term" value="F:restriction endodeoxyribonuclease activity"/>
    <property type="evidence" value="ECO:0007669"/>
    <property type="project" value="TreeGrafter"/>
</dbReference>
<keyword evidence="3" id="KW-0540">Nuclease</keyword>
<gene>
    <name evidence="3" type="ORF">HIJ39_22165</name>
</gene>